<dbReference type="RefSeq" id="WP_055272698.1">
    <property type="nucleotide sequence ID" value="NZ_CZAJ01000003.1"/>
</dbReference>
<protein>
    <submittedName>
        <fullName evidence="1">Uncharacterized protein</fullName>
    </submittedName>
</protein>
<evidence type="ECO:0000313" key="1">
    <source>
        <dbReference type="EMBL" id="CUO70883.1"/>
    </source>
</evidence>
<reference evidence="1 2" key="1">
    <citation type="submission" date="2015-09" db="EMBL/GenBank/DDBJ databases">
        <authorList>
            <consortium name="Pathogen Informatics"/>
        </authorList>
    </citation>
    <scope>NUCLEOTIDE SEQUENCE [LARGE SCALE GENOMIC DNA]</scope>
    <source>
        <strain evidence="1 2">2789STDY5834884</strain>
    </source>
</reference>
<name>A0A174H7J5_9FIRM</name>
<dbReference type="Pfam" id="PF18941">
    <property type="entry name" value="DUF5688"/>
    <property type="match status" value="1"/>
</dbReference>
<proteinExistence type="predicted"/>
<sequence length="335" mass="38032">MMKYEIFKDVVENAVLDYLPPEYQNSELHLKRVKKVNGMDYDGLVVRKEDTNVCPVINMTQLYEDYRLSEDIELVIKNAADIVLMAYDVAPVNEYQDVLDEGFRQNIIYEISNAKANAQRLAGCPTRQLNDLTVSYNICLSDHDGLSKTIMVNNEIAAALGMSETELFDTAEKNMSRLFEVNVTNLFDYVYGQLKDRGMSDEQISDLLGGDVSRLSDGYPWIVQNTSNNGATVLLNTEVFKELSDQVEGNLIIIPSSTHEVLAMDARLVPDCDDLSAFIEQTNMDVVSPSERLSNQVYMYDRKENSIEMVTRNKLDIIPQESKNISYEKNIKPEI</sequence>
<accession>A0A174H7J5</accession>
<dbReference type="InterPro" id="IPR043743">
    <property type="entry name" value="DUF5688"/>
</dbReference>
<organism evidence="1 2">
    <name type="scientific">Agathobacter rectalis</name>
    <dbReference type="NCBI Taxonomy" id="39491"/>
    <lineage>
        <taxon>Bacteria</taxon>
        <taxon>Bacillati</taxon>
        <taxon>Bacillota</taxon>
        <taxon>Clostridia</taxon>
        <taxon>Lachnospirales</taxon>
        <taxon>Lachnospiraceae</taxon>
        <taxon>Agathobacter</taxon>
    </lineage>
</organism>
<evidence type="ECO:0000313" key="2">
    <source>
        <dbReference type="Proteomes" id="UP000095602"/>
    </source>
</evidence>
<dbReference type="EMBL" id="CZAJ01000003">
    <property type="protein sequence ID" value="CUO70883.1"/>
    <property type="molecule type" value="Genomic_DNA"/>
</dbReference>
<gene>
    <name evidence="1" type="ORF">ERS852497_00539</name>
</gene>
<dbReference type="AlphaFoldDB" id="A0A174H7J5"/>
<dbReference type="Proteomes" id="UP000095602">
    <property type="component" value="Unassembled WGS sequence"/>
</dbReference>